<dbReference type="OrthoDB" id="365900at2759"/>
<keyword evidence="1" id="KW-0175">Coiled coil</keyword>
<dbReference type="GeneID" id="3791176"/>
<sequence>MPTEYISDEENERKKKKKKKKKNLYSVIEELNYSNEEENRDNLEIDLKSEEKKKKKKKNIIHINQDEINNKSNITTSEDRQKEFENINEIIDNQISRGNINNELLNQDSQNELNMPSTIINTNDDDNADNADNADNDNNDNNNSPNIFLKVFNKIKKKIIEKKGEPIPSYIINDQDVSEFNILRNSISQTFDNNIQVFDNSQIHNYINNTSTFHTQTTEINSNSNNIISEHSSEIEMVCLRGLNPNDVMNNNIFSNNRNGQLNIILENINNSGQLEFSAPINNLDPTNSQNSQNSPNSQNNQNSQNNPNQGSEYNLFPIKIYNEFLNKSKKYINTIKEKIIKYWEKKVEEANQQLSTQNQVSVQTQNENNIEDEYDDPSAIQVLLLLGLICKFPILWFIGSLILCVTPSNHTKTKRWCIISFFFSLATIIYYIATTNFNSYQPGFFTIIEQNKEQQNIYKSGIIKFTTDIFNNTTNVTISNFIFLNKYSNYNWIDNNTNKLIHSIDNHFLDWPFIFETKPTSNIILSRDVYIFLNRIQITILFGKGNIYPTNNLEILKNDINALSNTQDSIHFINFDHITLTSEKIPRDFFGAGLRCEPHDKTDKTKISENNSKEKWYIFWKQYDNKKVNNNIYNLFIPVGEIFFFKTEHKCRLAYIFPENTNLNNPEIPNNFVEIEKIIIKVN</sequence>
<feature type="coiled-coil region" evidence="1">
    <location>
        <begin position="33"/>
        <end position="60"/>
    </location>
</feature>
<dbReference type="VEuPathDB" id="PlasmoDB:PY05383"/>
<feature type="compositionally biased region" description="Acidic residues" evidence="2">
    <location>
        <begin position="123"/>
        <end position="138"/>
    </location>
</feature>
<feature type="transmembrane region" description="Helical" evidence="3">
    <location>
        <begin position="417"/>
        <end position="434"/>
    </location>
</feature>
<keyword evidence="3" id="KW-1133">Transmembrane helix</keyword>
<keyword evidence="3" id="KW-0472">Membrane</keyword>
<dbReference type="KEGG" id="pyo:PY17X_0606300"/>
<evidence type="ECO:0000313" key="5">
    <source>
        <dbReference type="Proteomes" id="UP000072874"/>
    </source>
</evidence>
<gene>
    <name evidence="4" type="ORF">PY17X_0606300</name>
</gene>
<feature type="compositionally biased region" description="Acidic residues" evidence="2">
    <location>
        <begin position="1"/>
        <end position="10"/>
    </location>
</feature>
<evidence type="ECO:0000256" key="3">
    <source>
        <dbReference type="SAM" id="Phobius"/>
    </source>
</evidence>
<name>A0A4V0KGV2_PLAYE</name>
<feature type="compositionally biased region" description="Polar residues" evidence="2">
    <location>
        <begin position="277"/>
        <end position="287"/>
    </location>
</feature>
<dbReference type="OMA" id="YLFWKEE"/>
<feature type="region of interest" description="Disordered" evidence="2">
    <location>
        <begin position="1"/>
        <end position="21"/>
    </location>
</feature>
<keyword evidence="3" id="KW-0812">Transmembrane</keyword>
<feature type="region of interest" description="Disordered" evidence="2">
    <location>
        <begin position="114"/>
        <end position="145"/>
    </location>
</feature>
<accession>A0A4V0KGV2</accession>
<dbReference type="RefSeq" id="XP_022813135.1">
    <property type="nucleotide sequence ID" value="XM_022955342.1"/>
</dbReference>
<dbReference type="VEuPathDB" id="PlasmoDB:Py17XNL_000600619"/>
<dbReference type="VEuPathDB" id="PlasmoDB:PYYM_0605400"/>
<proteinExistence type="predicted"/>
<dbReference type="AlphaFoldDB" id="A0A4V0KGV2"/>
<evidence type="ECO:0000313" key="4">
    <source>
        <dbReference type="EMBL" id="VTZ75206.1"/>
    </source>
</evidence>
<evidence type="ECO:0000256" key="2">
    <source>
        <dbReference type="SAM" id="MobiDB-lite"/>
    </source>
</evidence>
<evidence type="ECO:0000256" key="1">
    <source>
        <dbReference type="SAM" id="Coils"/>
    </source>
</evidence>
<feature type="compositionally biased region" description="Low complexity" evidence="2">
    <location>
        <begin position="288"/>
        <end position="310"/>
    </location>
</feature>
<dbReference type="EMBL" id="LM993660">
    <property type="protein sequence ID" value="VTZ75206.1"/>
    <property type="molecule type" value="Genomic_DNA"/>
</dbReference>
<feature type="region of interest" description="Disordered" evidence="2">
    <location>
        <begin position="277"/>
        <end position="310"/>
    </location>
</feature>
<protein>
    <submittedName>
        <fullName evidence="4">Uncharacterized protein</fullName>
    </submittedName>
</protein>
<dbReference type="Proteomes" id="UP000072874">
    <property type="component" value="Chromosome 6"/>
</dbReference>
<reference evidence="4 5" key="1">
    <citation type="journal article" date="2014" name="BMC Biol.">
        <title>A comprehensive evaluation of rodent malaria parasite genomes and gene expression.</title>
        <authorList>
            <person name="Otto T.D."/>
            <person name="Bohme U."/>
            <person name="Jackson A.P."/>
            <person name="Hunt M."/>
            <person name="Franke-Fayard B."/>
            <person name="Hoeijmakers W.A."/>
            <person name="Religa A.A."/>
            <person name="Robertson L."/>
            <person name="Sanders M."/>
            <person name="Ogun S.A."/>
            <person name="Cunningham D."/>
            <person name="Erhart A."/>
            <person name="Billker O."/>
            <person name="Khan S.M."/>
            <person name="Stunnenberg H.G."/>
            <person name="Langhorne J."/>
            <person name="Holder A.A."/>
            <person name="Waters A.P."/>
            <person name="Newbold C.I."/>
            <person name="Pain A."/>
            <person name="Berriman M."/>
            <person name="Janse C.J."/>
        </authorList>
    </citation>
    <scope>NUCLEOTIDE SEQUENCE [LARGE SCALE GENOMIC DNA]</scope>
    <source>
        <strain evidence="4 5">17X</strain>
    </source>
</reference>
<organism evidence="4 5">
    <name type="scientific">Plasmodium yoelii</name>
    <dbReference type="NCBI Taxonomy" id="5861"/>
    <lineage>
        <taxon>Eukaryota</taxon>
        <taxon>Sar</taxon>
        <taxon>Alveolata</taxon>
        <taxon>Apicomplexa</taxon>
        <taxon>Aconoidasida</taxon>
        <taxon>Haemosporida</taxon>
        <taxon>Plasmodiidae</taxon>
        <taxon>Plasmodium</taxon>
        <taxon>Plasmodium (Vinckeia)</taxon>
    </lineage>
</organism>
<feature type="transmembrane region" description="Helical" evidence="3">
    <location>
        <begin position="383"/>
        <end position="405"/>
    </location>
</feature>
<dbReference type="VEuPathDB" id="PlasmoDB:PY17X_0606300"/>